<protein>
    <recommendedName>
        <fullName evidence="3">L-selectin</fullName>
    </recommendedName>
</protein>
<evidence type="ECO:0008006" key="3">
    <source>
        <dbReference type="Google" id="ProtNLM"/>
    </source>
</evidence>
<accession>A0ABT4PHE2</accession>
<gene>
    <name evidence="1" type="ORF">O6P32_06865</name>
</gene>
<reference evidence="1" key="1">
    <citation type="submission" date="2022-12" db="EMBL/GenBank/DDBJ databases">
        <title>Phocaeicola acetigenes sp. nov., isolated feces from a healthy human.</title>
        <authorList>
            <person name="Do H."/>
            <person name="Ha Y.B."/>
            <person name="Kim J.-S."/>
            <person name="Suh M.K."/>
            <person name="Kim H.S."/>
            <person name="Lee J.-S."/>
        </authorList>
    </citation>
    <scope>NUCLEOTIDE SEQUENCE</scope>
    <source>
        <strain evidence="1">KGMB11183</strain>
    </source>
</reference>
<dbReference type="Proteomes" id="UP001141933">
    <property type="component" value="Unassembled WGS sequence"/>
</dbReference>
<dbReference type="EMBL" id="JAPZVM010000004">
    <property type="protein sequence ID" value="MCZ8372431.1"/>
    <property type="molecule type" value="Genomic_DNA"/>
</dbReference>
<dbReference type="Pfam" id="PF20326">
    <property type="entry name" value="DUF6621"/>
    <property type="match status" value="1"/>
</dbReference>
<evidence type="ECO:0000313" key="1">
    <source>
        <dbReference type="EMBL" id="MCZ8372431.1"/>
    </source>
</evidence>
<comment type="caution">
    <text evidence="1">The sequence shown here is derived from an EMBL/GenBank/DDBJ whole genome shotgun (WGS) entry which is preliminary data.</text>
</comment>
<dbReference type="InterPro" id="IPR046729">
    <property type="entry name" value="DUF6621"/>
</dbReference>
<keyword evidence="2" id="KW-1185">Reference proteome</keyword>
<organism evidence="1 2">
    <name type="scientific">Phocaeicola acetigenes</name>
    <dbReference type="NCBI Taxonomy" id="3016083"/>
    <lineage>
        <taxon>Bacteria</taxon>
        <taxon>Pseudomonadati</taxon>
        <taxon>Bacteroidota</taxon>
        <taxon>Bacteroidia</taxon>
        <taxon>Bacteroidales</taxon>
        <taxon>Bacteroidaceae</taxon>
        <taxon>Phocaeicola</taxon>
    </lineage>
</organism>
<name>A0ABT4PHE2_9BACT</name>
<proteinExistence type="predicted"/>
<sequence>MEKKIKFAPTVMLIDACYLNRVVNDMRRHFSPIVGRELPRADLAVLLECMALDAGVQTGDNEIQSIFIYESGMGEMDGCTPSDLDKELNNVAFKGELGEVALYAYQPSEMATHEELFLESLQLLNESKEAVRLIVVPDEEGYVEKVYKKVADMKGKEITVLGMNPPQKDCACRFEMLGFAVLQALGIRGEELAIGS</sequence>
<dbReference type="RefSeq" id="WP_269877631.1">
    <property type="nucleotide sequence ID" value="NZ_JAPZVM010000004.1"/>
</dbReference>
<evidence type="ECO:0000313" key="2">
    <source>
        <dbReference type="Proteomes" id="UP001141933"/>
    </source>
</evidence>